<evidence type="ECO:0000259" key="2">
    <source>
        <dbReference type="PROSITE" id="PS51837"/>
    </source>
</evidence>
<dbReference type="EMBL" id="QNUK01000016">
    <property type="protein sequence ID" value="KAF5908087.1"/>
    <property type="molecule type" value="Genomic_DNA"/>
</dbReference>
<feature type="coiled-coil region" evidence="1">
    <location>
        <begin position="10"/>
        <end position="86"/>
    </location>
</feature>
<dbReference type="AlphaFoldDB" id="A0A8J4X881"/>
<keyword evidence="4" id="KW-1185">Reference proteome</keyword>
<feature type="non-terminal residue" evidence="3">
    <location>
        <position position="160"/>
    </location>
</feature>
<feature type="domain" description="LITAF" evidence="2">
    <location>
        <begin position="111"/>
        <end position="160"/>
    </location>
</feature>
<organism evidence="3 4">
    <name type="scientific">Clarias magur</name>
    <name type="common">Asian catfish</name>
    <name type="synonym">Macropteronotus magur</name>
    <dbReference type="NCBI Taxonomy" id="1594786"/>
    <lineage>
        <taxon>Eukaryota</taxon>
        <taxon>Metazoa</taxon>
        <taxon>Chordata</taxon>
        <taxon>Craniata</taxon>
        <taxon>Vertebrata</taxon>
        <taxon>Euteleostomi</taxon>
        <taxon>Actinopterygii</taxon>
        <taxon>Neopterygii</taxon>
        <taxon>Teleostei</taxon>
        <taxon>Ostariophysi</taxon>
        <taxon>Siluriformes</taxon>
        <taxon>Clariidae</taxon>
        <taxon>Clarias</taxon>
    </lineage>
</organism>
<dbReference type="PROSITE" id="PS51837">
    <property type="entry name" value="LITAF"/>
    <property type="match status" value="1"/>
</dbReference>
<dbReference type="OrthoDB" id="4713066at2759"/>
<evidence type="ECO:0000313" key="3">
    <source>
        <dbReference type="EMBL" id="KAF5908087.1"/>
    </source>
</evidence>
<evidence type="ECO:0000256" key="1">
    <source>
        <dbReference type="SAM" id="Coils"/>
    </source>
</evidence>
<protein>
    <submittedName>
        <fullName evidence="3">Cell death-inducing p53-target protein 1-like isoform X1</fullName>
    </submittedName>
</protein>
<dbReference type="InterPro" id="IPR006629">
    <property type="entry name" value="LITAF"/>
</dbReference>
<name>A0A8J4X881_CLAMG</name>
<reference evidence="3" key="1">
    <citation type="submission" date="2020-07" db="EMBL/GenBank/DDBJ databases">
        <title>Clarias magur genome sequencing, assembly and annotation.</title>
        <authorList>
            <person name="Kushwaha B."/>
            <person name="Kumar R."/>
            <person name="Das P."/>
            <person name="Joshi C.G."/>
            <person name="Kumar D."/>
            <person name="Nagpure N.S."/>
            <person name="Pandey M."/>
            <person name="Agarwal S."/>
            <person name="Srivastava S."/>
            <person name="Singh M."/>
            <person name="Sahoo L."/>
            <person name="Jayasankar P."/>
            <person name="Meher P.K."/>
            <person name="Koringa P.G."/>
            <person name="Iquebal M.A."/>
            <person name="Das S.P."/>
            <person name="Bit A."/>
            <person name="Patnaik S."/>
            <person name="Patel N."/>
            <person name="Shah T.M."/>
            <person name="Hinsu A."/>
            <person name="Jena J.K."/>
        </authorList>
    </citation>
    <scope>NUCLEOTIDE SEQUENCE</scope>
    <source>
        <strain evidence="3">CIFAMagur01</strain>
        <tissue evidence="3">Testis</tissue>
    </source>
</reference>
<dbReference type="Pfam" id="PF10601">
    <property type="entry name" value="zf-LITAF-like"/>
    <property type="match status" value="1"/>
</dbReference>
<gene>
    <name evidence="3" type="ORF">DAT39_002221</name>
</gene>
<accession>A0A8J4X881</accession>
<evidence type="ECO:0000313" key="4">
    <source>
        <dbReference type="Proteomes" id="UP000727407"/>
    </source>
</evidence>
<proteinExistence type="predicted"/>
<keyword evidence="1" id="KW-0175">Coiled coil</keyword>
<comment type="caution">
    <text evidence="3">The sequence shown here is derived from an EMBL/GenBank/DDBJ whole genome shotgun (WGS) entry which is preliminary data.</text>
</comment>
<sequence length="160" mass="18461">MDSESKHQELERISTELHKLTLHREQLNSRLRLMTVLKEFRQNTGYTERVSESSEKEDCKKIEEELEELSERKLALQALRERLEGTLSTTLQIHDPLSNEIFTVEKPPPFTAPQVILDVEKLSREPSQTLCPFCEQYVTTEVSTVIGNATWLVCLASIFV</sequence>
<dbReference type="Proteomes" id="UP000727407">
    <property type="component" value="Unassembled WGS sequence"/>
</dbReference>